<reference evidence="2 3" key="1">
    <citation type="submission" date="2019-12" db="EMBL/GenBank/DDBJ databases">
        <authorList>
            <person name="Floudas D."/>
            <person name="Bentzer J."/>
            <person name="Ahren D."/>
            <person name="Johansson T."/>
            <person name="Persson P."/>
            <person name="Tunlid A."/>
        </authorList>
    </citation>
    <scope>NUCLEOTIDE SEQUENCE [LARGE SCALE GENOMIC DNA]</scope>
    <source>
        <strain evidence="2 3">CBS 102.39</strain>
    </source>
</reference>
<protein>
    <submittedName>
        <fullName evidence="2">Uncharacterized protein</fullName>
    </submittedName>
</protein>
<comment type="caution">
    <text evidence="2">The sequence shown here is derived from an EMBL/GenBank/DDBJ whole genome shotgun (WGS) entry which is preliminary data.</text>
</comment>
<dbReference type="AlphaFoldDB" id="A0A8H4VL74"/>
<dbReference type="InterPro" id="IPR036322">
    <property type="entry name" value="WD40_repeat_dom_sf"/>
</dbReference>
<evidence type="ECO:0000313" key="3">
    <source>
        <dbReference type="Proteomes" id="UP000521872"/>
    </source>
</evidence>
<name>A0A8H4VL74_9AGAR</name>
<organism evidence="2 3">
    <name type="scientific">Agrocybe pediades</name>
    <dbReference type="NCBI Taxonomy" id="84607"/>
    <lineage>
        <taxon>Eukaryota</taxon>
        <taxon>Fungi</taxon>
        <taxon>Dikarya</taxon>
        <taxon>Basidiomycota</taxon>
        <taxon>Agaricomycotina</taxon>
        <taxon>Agaricomycetes</taxon>
        <taxon>Agaricomycetidae</taxon>
        <taxon>Agaricales</taxon>
        <taxon>Agaricineae</taxon>
        <taxon>Strophariaceae</taxon>
        <taxon>Agrocybe</taxon>
    </lineage>
</organism>
<accession>A0A8H4VL74</accession>
<dbReference type="Proteomes" id="UP000521872">
    <property type="component" value="Unassembled WGS sequence"/>
</dbReference>
<sequence length="669" mass="73998">MSDLGSSSRARFSKFQQDLIALIRADADSDDEGDYKDELTAILVGLVEAVRDNEASGDPQFQDMLATADSLVNEAVEFWYEKMSEDGAFPTFSNKDGTSPLLKVPTVEGQFSNELLYAASFFADLPGFDRARFKALAKGPTPWKRTPQPHALSTPCARFQNPVPQSPPADKEMAASVFQARCEVSSAAITSPVDLALSPNGKIMALSGMGGWKDRQPFVACYFPNQENDTSEDFMEKFSFSPDLTSFITGLMIDEDRKLIFTADASRVKSYLWREPDSDGSSRRRKKITRVHTLDCSEDYSGPMAMLGGGSRILRAGKNKIAVWDIDSLPTHGEDGKGVVGKRMNVENTWRDDPEKIEASSGCAPSRTVDIDVVEGLNIARWHQHPGSSNVMICGSEERQAGRAFCHSFDVEAGGKPVMRYLGHGDAVLSFSTSHLGDPNVFLTTCNDGLARLYDVRHALPALNIVVGDLSQSPIYSAVLAHPDGIPFIFVGESRGEKITVWDVRAQKLVYELATGNNSVKSMAWDHTSNSLYAATVCEYVDRTGRHHDYRMARIPKKTQPTAEVQDEHEDEGHEMSDGSETLVEDDTEDEDEEWEDDEAGSDEDPAGEYEEQSPEVCWPKKAYHSENYFGHVFDAGEHTLYKFAFKPNPNVEVLPAYGCATLNSNSYW</sequence>
<dbReference type="SUPFAM" id="SSF50978">
    <property type="entry name" value="WD40 repeat-like"/>
    <property type="match status" value="1"/>
</dbReference>
<gene>
    <name evidence="2" type="ORF">D9613_007730</name>
</gene>
<dbReference type="SMART" id="SM00320">
    <property type="entry name" value="WD40"/>
    <property type="match status" value="2"/>
</dbReference>
<evidence type="ECO:0000313" key="2">
    <source>
        <dbReference type="EMBL" id="KAF4613677.1"/>
    </source>
</evidence>
<keyword evidence="3" id="KW-1185">Reference proteome</keyword>
<feature type="compositionally biased region" description="Acidic residues" evidence="1">
    <location>
        <begin position="583"/>
        <end position="614"/>
    </location>
</feature>
<proteinExistence type="predicted"/>
<evidence type="ECO:0000256" key="1">
    <source>
        <dbReference type="SAM" id="MobiDB-lite"/>
    </source>
</evidence>
<feature type="region of interest" description="Disordered" evidence="1">
    <location>
        <begin position="551"/>
        <end position="616"/>
    </location>
</feature>
<dbReference type="Gene3D" id="2.130.10.10">
    <property type="entry name" value="YVTN repeat-like/Quinoprotein amine dehydrogenase"/>
    <property type="match status" value="1"/>
</dbReference>
<dbReference type="EMBL" id="JAACJL010000045">
    <property type="protein sequence ID" value="KAF4613677.1"/>
    <property type="molecule type" value="Genomic_DNA"/>
</dbReference>
<dbReference type="InterPro" id="IPR001680">
    <property type="entry name" value="WD40_rpt"/>
</dbReference>
<dbReference type="InterPro" id="IPR015943">
    <property type="entry name" value="WD40/YVTN_repeat-like_dom_sf"/>
</dbReference>